<dbReference type="InterPro" id="IPR016181">
    <property type="entry name" value="Acyl_CoA_acyltransferase"/>
</dbReference>
<dbReference type="SUPFAM" id="SSF55729">
    <property type="entry name" value="Acyl-CoA N-acyltransferases (Nat)"/>
    <property type="match status" value="1"/>
</dbReference>
<dbReference type="InterPro" id="IPR000182">
    <property type="entry name" value="GNAT_dom"/>
</dbReference>
<keyword evidence="3" id="KW-1185">Reference proteome</keyword>
<organism evidence="2 3">
    <name type="scientific">Zooshikella harenae</name>
    <dbReference type="NCBI Taxonomy" id="2827238"/>
    <lineage>
        <taxon>Bacteria</taxon>
        <taxon>Pseudomonadati</taxon>
        <taxon>Pseudomonadota</taxon>
        <taxon>Gammaproteobacteria</taxon>
        <taxon>Oceanospirillales</taxon>
        <taxon>Zooshikellaceae</taxon>
        <taxon>Zooshikella</taxon>
    </lineage>
</organism>
<accession>A0ABS5ZAY7</accession>
<dbReference type="Proteomes" id="UP000690515">
    <property type="component" value="Unassembled WGS sequence"/>
</dbReference>
<reference evidence="2 3" key="1">
    <citation type="submission" date="2021-04" db="EMBL/GenBank/DDBJ databases">
        <authorList>
            <person name="Pira H."/>
            <person name="Risdian C."/>
            <person name="Wink J."/>
        </authorList>
    </citation>
    <scope>NUCLEOTIDE SEQUENCE [LARGE SCALE GENOMIC DNA]</scope>
    <source>
        <strain evidence="2 3">WH53</strain>
    </source>
</reference>
<evidence type="ECO:0000313" key="2">
    <source>
        <dbReference type="EMBL" id="MBU2711219.1"/>
    </source>
</evidence>
<protein>
    <submittedName>
        <fullName evidence="2">GNAT family N-acetyltransferase</fullName>
    </submittedName>
</protein>
<dbReference type="PROSITE" id="PS51186">
    <property type="entry name" value="GNAT"/>
    <property type="match status" value="1"/>
</dbReference>
<gene>
    <name evidence="2" type="ORF">KCG35_09110</name>
</gene>
<dbReference type="Gene3D" id="3.40.630.30">
    <property type="match status" value="1"/>
</dbReference>
<comment type="caution">
    <text evidence="2">The sequence shown here is derived from an EMBL/GenBank/DDBJ whole genome shotgun (WGS) entry which is preliminary data.</text>
</comment>
<feature type="domain" description="N-acetyltransferase" evidence="1">
    <location>
        <begin position="1"/>
        <end position="161"/>
    </location>
</feature>
<name>A0ABS5ZAY7_9GAMM</name>
<dbReference type="Pfam" id="PF13673">
    <property type="entry name" value="Acetyltransf_10"/>
    <property type="match status" value="1"/>
</dbReference>
<evidence type="ECO:0000313" key="3">
    <source>
        <dbReference type="Proteomes" id="UP000690515"/>
    </source>
</evidence>
<evidence type="ECO:0000259" key="1">
    <source>
        <dbReference type="PROSITE" id="PS51186"/>
    </source>
</evidence>
<sequence length="161" mass="18852">MYIREIVDNDWRHIEAIQAQSYYEIKPEALSVLQSKCRVSPQTCKVCIRREAVMGYLLAHPWLHLVPPKLHEEIKCIEEACSRIYLHDLAVAQQARHEGVARRLMEDFLATASEYNYQEIILVSVQQSEVFWSKYGFKKVDHVDICHSYGPNRQLMIKTMS</sequence>
<dbReference type="EMBL" id="JAGSOY010000016">
    <property type="protein sequence ID" value="MBU2711219.1"/>
    <property type="molecule type" value="Genomic_DNA"/>
</dbReference>
<dbReference type="RefSeq" id="WP_215819382.1">
    <property type="nucleotide sequence ID" value="NZ_JAGSOY010000016.1"/>
</dbReference>
<proteinExistence type="predicted"/>
<dbReference type="CDD" id="cd04301">
    <property type="entry name" value="NAT_SF"/>
    <property type="match status" value="1"/>
</dbReference>